<reference evidence="2" key="1">
    <citation type="submission" date="2018-02" db="EMBL/GenBank/DDBJ databases">
        <title>Rhizophora mucronata_Transcriptome.</title>
        <authorList>
            <person name="Meera S.P."/>
            <person name="Sreeshan A."/>
            <person name="Augustine A."/>
        </authorList>
    </citation>
    <scope>NUCLEOTIDE SEQUENCE</scope>
    <source>
        <tissue evidence="2">Leaf</tissue>
    </source>
</reference>
<feature type="transmembrane region" description="Helical" evidence="1">
    <location>
        <begin position="14"/>
        <end position="34"/>
    </location>
</feature>
<evidence type="ECO:0000313" key="2">
    <source>
        <dbReference type="EMBL" id="MBX41600.1"/>
    </source>
</evidence>
<proteinExistence type="predicted"/>
<dbReference type="AlphaFoldDB" id="A0A2P2NGS6"/>
<sequence length="40" mass="4837">MPSNKRYFITVKNLMIRSLLLIYVTTTMLPFTCWSRNRLN</sequence>
<dbReference type="EMBL" id="GGEC01061116">
    <property type="protein sequence ID" value="MBX41600.1"/>
    <property type="molecule type" value="Transcribed_RNA"/>
</dbReference>
<keyword evidence="1" id="KW-0472">Membrane</keyword>
<evidence type="ECO:0000256" key="1">
    <source>
        <dbReference type="SAM" id="Phobius"/>
    </source>
</evidence>
<keyword evidence="1" id="KW-0812">Transmembrane</keyword>
<accession>A0A2P2NGS6</accession>
<name>A0A2P2NGS6_RHIMU</name>
<organism evidence="2">
    <name type="scientific">Rhizophora mucronata</name>
    <name type="common">Asiatic mangrove</name>
    <dbReference type="NCBI Taxonomy" id="61149"/>
    <lineage>
        <taxon>Eukaryota</taxon>
        <taxon>Viridiplantae</taxon>
        <taxon>Streptophyta</taxon>
        <taxon>Embryophyta</taxon>
        <taxon>Tracheophyta</taxon>
        <taxon>Spermatophyta</taxon>
        <taxon>Magnoliopsida</taxon>
        <taxon>eudicotyledons</taxon>
        <taxon>Gunneridae</taxon>
        <taxon>Pentapetalae</taxon>
        <taxon>rosids</taxon>
        <taxon>fabids</taxon>
        <taxon>Malpighiales</taxon>
        <taxon>Rhizophoraceae</taxon>
        <taxon>Rhizophora</taxon>
    </lineage>
</organism>
<protein>
    <submittedName>
        <fullName evidence="2">Uncharacterized protein</fullName>
    </submittedName>
</protein>
<keyword evidence="1" id="KW-1133">Transmembrane helix</keyword>